<dbReference type="EMBL" id="SISG01000001">
    <property type="protein sequence ID" value="TBN57461.1"/>
    <property type="molecule type" value="Genomic_DNA"/>
</dbReference>
<feature type="region of interest" description="Disordered" evidence="7">
    <location>
        <begin position="585"/>
        <end position="658"/>
    </location>
</feature>
<feature type="region of interest" description="Disordered" evidence="7">
    <location>
        <begin position="531"/>
        <end position="555"/>
    </location>
</feature>
<keyword evidence="2" id="KW-0964">Secreted</keyword>
<dbReference type="InterPro" id="IPR036465">
    <property type="entry name" value="vWFA_dom_sf"/>
</dbReference>
<proteinExistence type="predicted"/>
<protein>
    <recommendedName>
        <fullName evidence="8">Fibronectin type-III domain-containing protein</fullName>
    </recommendedName>
</protein>
<evidence type="ECO:0000256" key="1">
    <source>
        <dbReference type="ARBA" id="ARBA00004613"/>
    </source>
</evidence>
<dbReference type="SUPFAM" id="SSF103647">
    <property type="entry name" value="TSP type-3 repeat"/>
    <property type="match status" value="1"/>
</dbReference>
<dbReference type="InterPro" id="IPR018247">
    <property type="entry name" value="EF_Hand_1_Ca_BS"/>
</dbReference>
<evidence type="ECO:0000259" key="8">
    <source>
        <dbReference type="PROSITE" id="PS50853"/>
    </source>
</evidence>
<dbReference type="CDD" id="cd20742">
    <property type="entry name" value="FIX_vWA-like"/>
    <property type="match status" value="1"/>
</dbReference>
<name>A0A4Q9GS28_9MICO</name>
<feature type="domain" description="Fibronectin type-III" evidence="8">
    <location>
        <begin position="452"/>
        <end position="544"/>
    </location>
</feature>
<dbReference type="PANTHER" id="PTHR37467:SF1">
    <property type="entry name" value="EXPORTED CALCIUM-BINDING GLYCOPROTEIN"/>
    <property type="match status" value="1"/>
</dbReference>
<feature type="compositionally biased region" description="Acidic residues" evidence="7">
    <location>
        <begin position="596"/>
        <end position="612"/>
    </location>
</feature>
<accession>A0A4Q9GS28</accession>
<dbReference type="GO" id="GO:0016798">
    <property type="term" value="F:hydrolase activity, acting on glycosyl bonds"/>
    <property type="evidence" value="ECO:0007669"/>
    <property type="project" value="UniProtKB-KW"/>
</dbReference>
<comment type="subcellular location">
    <subcellularLocation>
        <location evidence="1">Secreted</location>
    </subcellularLocation>
</comment>
<dbReference type="Gene3D" id="3.40.50.410">
    <property type="entry name" value="von Willebrand factor, type A domain"/>
    <property type="match status" value="1"/>
</dbReference>
<dbReference type="InterPro" id="IPR036116">
    <property type="entry name" value="FN3_sf"/>
</dbReference>
<evidence type="ECO:0000256" key="3">
    <source>
        <dbReference type="ARBA" id="ARBA00022729"/>
    </source>
</evidence>
<dbReference type="SMART" id="SM00060">
    <property type="entry name" value="FN3"/>
    <property type="match status" value="3"/>
</dbReference>
<dbReference type="PROSITE" id="PS50853">
    <property type="entry name" value="FN3"/>
    <property type="match status" value="1"/>
</dbReference>
<dbReference type="CDD" id="cd00063">
    <property type="entry name" value="FN3"/>
    <property type="match status" value="2"/>
</dbReference>
<gene>
    <name evidence="9" type="ORF">EYE40_08700</name>
</gene>
<evidence type="ECO:0000256" key="7">
    <source>
        <dbReference type="SAM" id="MobiDB-lite"/>
    </source>
</evidence>
<reference evidence="10" key="1">
    <citation type="submission" date="2019-02" db="EMBL/GenBank/DDBJ databases">
        <title>Glaciihabitans arcticus sp. nov., a psychrotolerant bacterium isolated from polar soil.</title>
        <authorList>
            <person name="Dahal R.H."/>
        </authorList>
    </citation>
    <scope>NUCLEOTIDE SEQUENCE [LARGE SCALE GENOMIC DNA]</scope>
    <source>
        <strain evidence="10">RP-3-7</strain>
    </source>
</reference>
<dbReference type="Pfam" id="PF18884">
    <property type="entry name" value="TSP3_bac"/>
    <property type="match status" value="5"/>
</dbReference>
<dbReference type="InterPro" id="IPR053180">
    <property type="entry name" value="Ca-binding_acidic-repeat"/>
</dbReference>
<keyword evidence="5" id="KW-0378">Hydrolase</keyword>
<evidence type="ECO:0000256" key="2">
    <source>
        <dbReference type="ARBA" id="ARBA00022525"/>
    </source>
</evidence>
<dbReference type="Proteomes" id="UP000294194">
    <property type="component" value="Unassembled WGS sequence"/>
</dbReference>
<dbReference type="SUPFAM" id="SSF49265">
    <property type="entry name" value="Fibronectin type III"/>
    <property type="match status" value="1"/>
</dbReference>
<sequence length="1567" mass="168880">MARSRDRSTLFEVSRAWVGGTAASALVFGMLIVSPAASAIADTPLLWPQSSLAFEHSYRTLYGINVQTSEISLSVESTDATRADNDYPDYVYEFEIVEAVVPLSAFAAGSFASTSRDNEISVGEWATQDLQFVTDDSYRVRIRLLADGQISPWSAWEEILVLGLDDAPQVIGPSDQSRTQNVPTLEVAVAAPTTPMFAEFRVETLWEEGAPVVLDEGVAEANQFGRAQFEPDLFVDSELDGRFRWQSRSFTSEGRFSVWSDFSEFEVVSLPPAISGIHANQYRNTLTVMWDWPEPLIVEPTETLEVTLSPGDQIFEISAYQNSVDFENMEVGEYEFSITPTNAIGDGPTTRHELTFEATPADAPRDLLVNVAGTAITATWNAPDYDGGSSVLEYRVTVTDCYGEALTTVTTASMTASFSGLEPGCWPHVRVVPITGIGDGSAAIAWFGTYSAPDAPQNPEVRIGDSFLDVYWDAPASDGGGNISHYVIDISPGTESREVVAGLTRQGAHFPNLDNGTQYTFSVRSVNGAGSGPSLSTVARAPESEATDFDQDGVPDIVEERFGSSPLISDSDGDGLSDEQEITRLASTASPASADSDGDGIWDALEDGDEDGLSNAAELAAGTSPSNPDSDDDGIRDADEATELTDPLNPDTDEDGLADGAELRLDFSPLADDSNGDGIHDSEEVTLLELSSPTRELDPENGMTNDFAPTTASLTGIASEVLAYSVAEMPSSDISGAITAVASVQAFELELGGSSFNQARTSTSTVLASLTMGYSPNTQAEVLSNLSPVKWNYSLGTWEFADNDVSVSTSRQTITIDSAELGLRYAIVDLREWASSLSECDLTAGGTPPLDVEIVLDETSSVSTNDDTGERFDALRALIGSLRSGDRIRIRVPWIVGVLGRSAGQDGELAFRSPPPANWYEINSDYQRTVQDDLPYWEAADPETALDYIDALEATFGPGYGYDDSDLFGNQDAMAEIAFGSTWLDTLPRTQSNPFVEDSPVYECRQSAIVLVTDGLWVPPIANSDDPEDGSGDDYFRDRADIPVHVLDVGVDEGQAGSWLIEIADATNGSYSYVPTATDLDGWIDDVTPFDDPQTISKTLDTDEDGLTDWVEIHGVCNSMRQDTRYQPLRYFSDPLQADSDGDGLLDGEELGRPFVSGTRGVLWVSGAPITCYAVVSNPAEEDSDYDNLTDVMEFQLGLNALNGDSDWDQVTDEIEEINGSSSEQPDSDFDSFDDRFEIINVADGYDPTEPTPVVSKWVWMDDFAVGFTCGEMEFCNRGTMAWLGGNIASGLLVFGDVRDMVALASRGDWVGAGLCAVGLIPGFGDAIGTSAKIVKFLKRLSSPLSQARGPIIPPQNLLRMSMERSALTALAIATKVPAVFVREMRNIDPHLVDALQSRDVGDLSIMKLVPASGTTRLNALIAASVPSALTGPQTRKFMLGGKSAEIANVLAAGPGGKTQRRIPVTYLNSNQQLVKSTRIIDYALTPTSNSVHGLEAVVGYAGSAFKRNQVLKEKLLDAQVEFDFSSAWHFWPSGANYKIGPSLSTLELMQDPTRGAVIDVVMEWPH</sequence>
<dbReference type="InterPro" id="IPR013783">
    <property type="entry name" value="Ig-like_fold"/>
</dbReference>
<dbReference type="PANTHER" id="PTHR37467">
    <property type="entry name" value="EXPORTED CALCIUM-BINDING GLYCOPROTEIN-RELATED"/>
    <property type="match status" value="1"/>
</dbReference>
<dbReference type="GO" id="GO:0005509">
    <property type="term" value="F:calcium ion binding"/>
    <property type="evidence" value="ECO:0007669"/>
    <property type="project" value="InterPro"/>
</dbReference>
<dbReference type="InterPro" id="IPR028974">
    <property type="entry name" value="TSP_type-3_rpt"/>
</dbReference>
<dbReference type="Gene3D" id="4.10.1080.10">
    <property type="entry name" value="TSP type-3 repeat"/>
    <property type="match status" value="1"/>
</dbReference>
<dbReference type="GO" id="GO:0000272">
    <property type="term" value="P:polysaccharide catabolic process"/>
    <property type="evidence" value="ECO:0007669"/>
    <property type="project" value="UniProtKB-KW"/>
</dbReference>
<keyword evidence="3" id="KW-0732">Signal</keyword>
<dbReference type="PROSITE" id="PS00018">
    <property type="entry name" value="EF_HAND_1"/>
    <property type="match status" value="1"/>
</dbReference>
<evidence type="ECO:0000313" key="9">
    <source>
        <dbReference type="EMBL" id="TBN57461.1"/>
    </source>
</evidence>
<evidence type="ECO:0000256" key="4">
    <source>
        <dbReference type="ARBA" id="ARBA00022837"/>
    </source>
</evidence>
<keyword evidence="10" id="KW-1185">Reference proteome</keyword>
<evidence type="ECO:0000313" key="10">
    <source>
        <dbReference type="Proteomes" id="UP000294194"/>
    </source>
</evidence>
<dbReference type="SUPFAM" id="SSF53300">
    <property type="entry name" value="vWA-like"/>
    <property type="match status" value="1"/>
</dbReference>
<keyword evidence="6" id="KW-0119">Carbohydrate metabolism</keyword>
<organism evidence="9 10">
    <name type="scientific">Glaciihabitans arcticus</name>
    <dbReference type="NCBI Taxonomy" id="2668039"/>
    <lineage>
        <taxon>Bacteria</taxon>
        <taxon>Bacillati</taxon>
        <taxon>Actinomycetota</taxon>
        <taxon>Actinomycetes</taxon>
        <taxon>Micrococcales</taxon>
        <taxon>Microbacteriaceae</taxon>
        <taxon>Glaciihabitans</taxon>
    </lineage>
</organism>
<keyword evidence="5" id="KW-0326">Glycosidase</keyword>
<evidence type="ECO:0000256" key="5">
    <source>
        <dbReference type="ARBA" id="ARBA00023295"/>
    </source>
</evidence>
<dbReference type="Pfam" id="PF00041">
    <property type="entry name" value="fn3"/>
    <property type="match status" value="2"/>
</dbReference>
<dbReference type="InterPro" id="IPR003961">
    <property type="entry name" value="FN3_dom"/>
</dbReference>
<comment type="caution">
    <text evidence="9">The sequence shown here is derived from an EMBL/GenBank/DDBJ whole genome shotgun (WGS) entry which is preliminary data.</text>
</comment>
<keyword evidence="6" id="KW-0624">Polysaccharide degradation</keyword>
<feature type="compositionally biased region" description="Low complexity" evidence="7">
    <location>
        <begin position="586"/>
        <end position="595"/>
    </location>
</feature>
<evidence type="ECO:0000256" key="6">
    <source>
        <dbReference type="ARBA" id="ARBA00023326"/>
    </source>
</evidence>
<keyword evidence="4" id="KW-0106">Calcium</keyword>
<dbReference type="InterPro" id="IPR059100">
    <property type="entry name" value="TSP3_bac"/>
</dbReference>
<dbReference type="Gene3D" id="2.60.40.10">
    <property type="entry name" value="Immunoglobulins"/>
    <property type="match status" value="2"/>
</dbReference>